<feature type="chain" id="PRO_5023907500" description="Secreted protein" evidence="1">
    <location>
        <begin position="22"/>
        <end position="102"/>
    </location>
</feature>
<protein>
    <recommendedName>
        <fullName evidence="4">Secreted protein</fullName>
    </recommendedName>
</protein>
<feature type="signal peptide" evidence="1">
    <location>
        <begin position="1"/>
        <end position="21"/>
    </location>
</feature>
<evidence type="ECO:0000256" key="1">
    <source>
        <dbReference type="SAM" id="SignalP"/>
    </source>
</evidence>
<name>A0A5J9ULA0_9POAL</name>
<accession>A0A5J9ULA0</accession>
<evidence type="ECO:0008006" key="4">
    <source>
        <dbReference type="Google" id="ProtNLM"/>
    </source>
</evidence>
<dbReference type="Gramene" id="TVU24047">
    <property type="protein sequence ID" value="TVU24047"/>
    <property type="gene ID" value="EJB05_26440"/>
</dbReference>
<proteinExistence type="predicted"/>
<reference evidence="2 3" key="1">
    <citation type="journal article" date="2019" name="Sci. Rep.">
        <title>A high-quality genome of Eragrostis curvula grass provides insights into Poaceae evolution and supports new strategies to enhance forage quality.</title>
        <authorList>
            <person name="Carballo J."/>
            <person name="Santos B.A.C.M."/>
            <person name="Zappacosta D."/>
            <person name="Garbus I."/>
            <person name="Selva J.P."/>
            <person name="Gallo C.A."/>
            <person name="Diaz A."/>
            <person name="Albertini E."/>
            <person name="Caccamo M."/>
            <person name="Echenique V."/>
        </authorList>
    </citation>
    <scope>NUCLEOTIDE SEQUENCE [LARGE SCALE GENOMIC DNA]</scope>
    <source>
        <strain evidence="3">cv. Victoria</strain>
        <tissue evidence="2">Leaf</tissue>
    </source>
</reference>
<dbReference type="Proteomes" id="UP000324897">
    <property type="component" value="Chromosome 2"/>
</dbReference>
<organism evidence="2 3">
    <name type="scientific">Eragrostis curvula</name>
    <name type="common">weeping love grass</name>
    <dbReference type="NCBI Taxonomy" id="38414"/>
    <lineage>
        <taxon>Eukaryota</taxon>
        <taxon>Viridiplantae</taxon>
        <taxon>Streptophyta</taxon>
        <taxon>Embryophyta</taxon>
        <taxon>Tracheophyta</taxon>
        <taxon>Spermatophyta</taxon>
        <taxon>Magnoliopsida</taxon>
        <taxon>Liliopsida</taxon>
        <taxon>Poales</taxon>
        <taxon>Poaceae</taxon>
        <taxon>PACMAD clade</taxon>
        <taxon>Chloridoideae</taxon>
        <taxon>Eragrostideae</taxon>
        <taxon>Eragrostidinae</taxon>
        <taxon>Eragrostis</taxon>
    </lineage>
</organism>
<evidence type="ECO:0000313" key="3">
    <source>
        <dbReference type="Proteomes" id="UP000324897"/>
    </source>
</evidence>
<comment type="caution">
    <text evidence="2">The sequence shown here is derived from an EMBL/GenBank/DDBJ whole genome shotgun (WGS) entry which is preliminary data.</text>
</comment>
<dbReference type="EMBL" id="RWGY01000013">
    <property type="protein sequence ID" value="TVU24047.1"/>
    <property type="molecule type" value="Genomic_DNA"/>
</dbReference>
<gene>
    <name evidence="2" type="ORF">EJB05_26440</name>
</gene>
<evidence type="ECO:0000313" key="2">
    <source>
        <dbReference type="EMBL" id="TVU24047.1"/>
    </source>
</evidence>
<keyword evidence="3" id="KW-1185">Reference proteome</keyword>
<keyword evidence="1" id="KW-0732">Signal</keyword>
<sequence length="102" mass="11308">MAVHLGWRLMTLIYAAAVACAARVPQRGAPVRGRPLLRGDQAAGSQCMTNYTTETYRESLKGPSLSGCRRVWRKMLVQPPAIVRRVLTCVAKLQFFHHASSI</sequence>
<dbReference type="AlphaFoldDB" id="A0A5J9ULA0"/>
<feature type="non-terminal residue" evidence="2">
    <location>
        <position position="1"/>
    </location>
</feature>